<dbReference type="AlphaFoldDB" id="A0A8J7GEN4"/>
<keyword evidence="4" id="KW-1185">Reference proteome</keyword>
<feature type="region of interest" description="Disordered" evidence="1">
    <location>
        <begin position="520"/>
        <end position="608"/>
    </location>
</feature>
<name>A0A8J7GEN4_9ACTN</name>
<proteinExistence type="predicted"/>
<dbReference type="Proteomes" id="UP000622552">
    <property type="component" value="Unassembled WGS sequence"/>
</dbReference>
<keyword evidence="2" id="KW-1133">Transmembrane helix</keyword>
<reference evidence="3" key="1">
    <citation type="submission" date="2020-11" db="EMBL/GenBank/DDBJ databases">
        <title>Sequencing the genomes of 1000 actinobacteria strains.</title>
        <authorList>
            <person name="Klenk H.-P."/>
        </authorList>
    </citation>
    <scope>NUCLEOTIDE SEQUENCE</scope>
    <source>
        <strain evidence="3">DSM 45356</strain>
    </source>
</reference>
<feature type="transmembrane region" description="Helical" evidence="2">
    <location>
        <begin position="389"/>
        <end position="414"/>
    </location>
</feature>
<gene>
    <name evidence="3" type="ORF">IW245_005427</name>
</gene>
<evidence type="ECO:0000256" key="1">
    <source>
        <dbReference type="SAM" id="MobiDB-lite"/>
    </source>
</evidence>
<comment type="caution">
    <text evidence="3">The sequence shown here is derived from an EMBL/GenBank/DDBJ whole genome shotgun (WGS) entry which is preliminary data.</text>
</comment>
<organism evidence="3 4">
    <name type="scientific">Longispora fulva</name>
    <dbReference type="NCBI Taxonomy" id="619741"/>
    <lineage>
        <taxon>Bacteria</taxon>
        <taxon>Bacillati</taxon>
        <taxon>Actinomycetota</taxon>
        <taxon>Actinomycetes</taxon>
        <taxon>Micromonosporales</taxon>
        <taxon>Micromonosporaceae</taxon>
        <taxon>Longispora</taxon>
    </lineage>
</organism>
<protein>
    <recommendedName>
        <fullName evidence="5">MFS transporter</fullName>
    </recommendedName>
</protein>
<feature type="transmembrane region" description="Helical" evidence="2">
    <location>
        <begin position="367"/>
        <end position="383"/>
    </location>
</feature>
<dbReference type="EMBL" id="JADOUF010000001">
    <property type="protein sequence ID" value="MBG6139233.1"/>
    <property type="molecule type" value="Genomic_DNA"/>
</dbReference>
<sequence length="608" mass="65105">MPGHRWAAILLTLIVTALSIAVPASPAMAKKPCSLEEWREPGNLSRCVGELDDVAASRATCLKSPTPSAPDSGMAGWFASRPESSRKAGVTGIYSKYGYAGYDFTTYDINCVQTTMHPDYKFENTVANGEFMIATGIVGASNALRERAWEPKELWGWADPLVEKATKAVYTKVFTVFGSLTLAVVGLYLLWRSRQSDMSSTMTTAGWAMFVLVVVTALATWPTKAAGLADATLTNGLAAVHSAIGPSTRDIPPDKCPPLAGPEGCKDNRPPAVRAGDTAAENLLYKNWLRGTLGSADSVTAQKYGMALYDAKSFSWAEVEKMRKEPNQRAAIITQKSDEWQRVAEQIKTEDPEAYEYLQGMRGTDRIGAGFVAILASLAYSFFDITASVLVLLGFVLFRWAVIAAPVIGTVALLKPASAGFRRLMNAVLAAVFNILIFGTGAAIYLFAVDQIMSTAALPGWLQVVLIWLCGIVGWMLLRPYRRITQMAGKEAGAAAPGATWRERFFSDLRSAAVAAGTAKAVAEDDKAPSTSSGASARVETRAEEVSAVPSAPVAQSASSRPESSSAPATPARSTGERRLPAPVAAESGESTWGEVYRPSESRTEERV</sequence>
<evidence type="ECO:0008006" key="5">
    <source>
        <dbReference type="Google" id="ProtNLM"/>
    </source>
</evidence>
<evidence type="ECO:0000313" key="3">
    <source>
        <dbReference type="EMBL" id="MBG6139233.1"/>
    </source>
</evidence>
<feature type="compositionally biased region" description="Low complexity" evidence="1">
    <location>
        <begin position="546"/>
        <end position="574"/>
    </location>
</feature>
<keyword evidence="2" id="KW-0812">Transmembrane</keyword>
<accession>A0A8J7GEN4</accession>
<feature type="transmembrane region" description="Helical" evidence="2">
    <location>
        <begin position="460"/>
        <end position="478"/>
    </location>
</feature>
<dbReference type="RefSeq" id="WP_197005910.1">
    <property type="nucleotide sequence ID" value="NZ_BONS01000012.1"/>
</dbReference>
<evidence type="ECO:0000256" key="2">
    <source>
        <dbReference type="SAM" id="Phobius"/>
    </source>
</evidence>
<feature type="compositionally biased region" description="Basic and acidic residues" evidence="1">
    <location>
        <begin position="598"/>
        <end position="608"/>
    </location>
</feature>
<keyword evidence="2" id="KW-0472">Membrane</keyword>
<feature type="transmembrane region" description="Helical" evidence="2">
    <location>
        <begin position="169"/>
        <end position="191"/>
    </location>
</feature>
<evidence type="ECO:0000313" key="4">
    <source>
        <dbReference type="Proteomes" id="UP000622552"/>
    </source>
</evidence>
<feature type="transmembrane region" description="Helical" evidence="2">
    <location>
        <begin position="426"/>
        <end position="448"/>
    </location>
</feature>